<evidence type="ECO:0000313" key="8">
    <source>
        <dbReference type="EMBL" id="SHI74940.1"/>
    </source>
</evidence>
<dbReference type="STRING" id="1122184.SAMN02745176_01209"/>
<dbReference type="HAMAP" id="MF_00220_B">
    <property type="entry name" value="PyrC_classI_B"/>
    <property type="match status" value="1"/>
</dbReference>
<proteinExistence type="inferred from homology"/>
<dbReference type="GO" id="GO:0004038">
    <property type="term" value="F:allantoinase activity"/>
    <property type="evidence" value="ECO:0007669"/>
    <property type="project" value="TreeGrafter"/>
</dbReference>
<feature type="binding site" evidence="6">
    <location>
        <position position="306"/>
    </location>
    <ligand>
        <name>substrate</name>
    </ligand>
</feature>
<evidence type="ECO:0000256" key="2">
    <source>
        <dbReference type="ARBA" id="ARBA00010286"/>
    </source>
</evidence>
<keyword evidence="4 6" id="KW-0378">Hydrolase</keyword>
<dbReference type="RefSeq" id="WP_073025338.1">
    <property type="nucleotide sequence ID" value="NZ_FQZS01000007.1"/>
</dbReference>
<dbReference type="OrthoDB" id="9765462at2"/>
<comment type="function">
    <text evidence="1 6">Catalyzes the reversible cyclization of carbamoyl aspartate to dihydroorotate.</text>
</comment>
<dbReference type="PANTHER" id="PTHR43668:SF2">
    <property type="entry name" value="ALLANTOINASE"/>
    <property type="match status" value="1"/>
</dbReference>
<organism evidence="8 9">
    <name type="scientific">Lutispora thermophila DSM 19022</name>
    <dbReference type="NCBI Taxonomy" id="1122184"/>
    <lineage>
        <taxon>Bacteria</taxon>
        <taxon>Bacillati</taxon>
        <taxon>Bacillota</taxon>
        <taxon>Clostridia</taxon>
        <taxon>Lutisporales</taxon>
        <taxon>Lutisporaceae</taxon>
        <taxon>Lutispora</taxon>
    </lineage>
</organism>
<feature type="binding site" evidence="6">
    <location>
        <position position="302"/>
    </location>
    <ligand>
        <name>Zn(2+)</name>
        <dbReference type="ChEBI" id="CHEBI:29105"/>
        <label>1</label>
    </ligand>
</feature>
<dbReference type="AlphaFoldDB" id="A0A1M6DP26"/>
<sequence>MKYVFKNVNIYQEGAFKKGTIVVDNGRIATISFIDIAIEDKPVFELNDCFLFPGFVDVHVHLREPGFSYKETIKNGTLAAAHGGFTSVCTMPNVNPVPDSIEHLNIQKEIIDRDAVINVYPYGAITVNEGGIVLADMDGLSDKVIGFSDDGKGIQDEEIMLAAMKKAKTLGKIIAAHCEDNSLLNGGYIHQGVYASLYNHRGIPSESEWRHIERDLRLAEQTGCAYHVCHVSCKESVSLIRNAKMRGVDVTCETAPHYLLLNDMQLKDDGRFKMNPPIRSEADRQALIEGICDNTIDMIATDHAPHSVQEKSGGLRESLNGITGLETAFPVLYTGLVCKGIIPLEKLIDLMYRNPSRRFGIGSSIAVGEPASFTIYDLKEEYKIDSKDFLSLGKSSPFDGIYSFGKCLLTMCNGEIVWKDNSLKEVIK</sequence>
<dbReference type="EMBL" id="FQZS01000007">
    <property type="protein sequence ID" value="SHI74940.1"/>
    <property type="molecule type" value="Genomic_DNA"/>
</dbReference>
<protein>
    <recommendedName>
        <fullName evidence="6">Dihydroorotase</fullName>
        <shortName evidence="6">DHOase</shortName>
        <ecNumber evidence="6">3.5.2.3</ecNumber>
    </recommendedName>
</protein>
<comment type="caution">
    <text evidence="6">Lacks conserved residue(s) required for the propagation of feature annotation.</text>
</comment>
<feature type="active site" evidence="6">
    <location>
        <position position="302"/>
    </location>
</feature>
<evidence type="ECO:0000256" key="1">
    <source>
        <dbReference type="ARBA" id="ARBA00002368"/>
    </source>
</evidence>
<evidence type="ECO:0000256" key="4">
    <source>
        <dbReference type="ARBA" id="ARBA00022801"/>
    </source>
</evidence>
<dbReference type="PROSITE" id="PS00482">
    <property type="entry name" value="DIHYDROOROTASE_1"/>
    <property type="match status" value="1"/>
</dbReference>
<dbReference type="Pfam" id="PF12890">
    <property type="entry name" value="DHOase"/>
    <property type="match status" value="1"/>
</dbReference>
<feature type="binding site" evidence="6">
    <location>
        <position position="150"/>
    </location>
    <ligand>
        <name>Zn(2+)</name>
        <dbReference type="ChEBI" id="CHEBI:29105"/>
        <label>1</label>
    </ligand>
</feature>
<reference evidence="8 9" key="1">
    <citation type="submission" date="2016-11" db="EMBL/GenBank/DDBJ databases">
        <authorList>
            <person name="Jaros S."/>
            <person name="Januszkiewicz K."/>
            <person name="Wedrychowicz H."/>
        </authorList>
    </citation>
    <scope>NUCLEOTIDE SEQUENCE [LARGE SCALE GENOMIC DNA]</scope>
    <source>
        <strain evidence="8 9">DSM 19022</strain>
    </source>
</reference>
<feature type="binding site" evidence="6">
    <location>
        <position position="93"/>
    </location>
    <ligand>
        <name>substrate</name>
    </ligand>
</feature>
<feature type="binding site" evidence="6">
    <location>
        <position position="150"/>
    </location>
    <ligand>
        <name>Zn(2+)</name>
        <dbReference type="ChEBI" id="CHEBI:29105"/>
        <label>2</label>
    </ligand>
</feature>
<accession>A0A1M6DP26</accession>
<evidence type="ECO:0000313" key="9">
    <source>
        <dbReference type="Proteomes" id="UP000184442"/>
    </source>
</evidence>
<dbReference type="InterPro" id="IPR004722">
    <property type="entry name" value="DHOase"/>
</dbReference>
<keyword evidence="9" id="KW-1185">Reference proteome</keyword>
<dbReference type="InterPro" id="IPR011059">
    <property type="entry name" value="Metal-dep_hydrolase_composite"/>
</dbReference>
<gene>
    <name evidence="6" type="primary">pyrC</name>
    <name evidence="8" type="ORF">SAMN02745176_01209</name>
</gene>
<feature type="binding site" evidence="6">
    <location>
        <position position="59"/>
    </location>
    <ligand>
        <name>Zn(2+)</name>
        <dbReference type="ChEBI" id="CHEBI:29105"/>
        <label>1</label>
    </ligand>
</feature>
<dbReference type="PROSITE" id="PS00483">
    <property type="entry name" value="DIHYDROOROTASE_2"/>
    <property type="match status" value="1"/>
</dbReference>
<feature type="binding site" evidence="6">
    <location>
        <position position="177"/>
    </location>
    <ligand>
        <name>Zn(2+)</name>
        <dbReference type="ChEBI" id="CHEBI:29105"/>
        <label>2</label>
    </ligand>
</feature>
<evidence type="ECO:0000259" key="7">
    <source>
        <dbReference type="Pfam" id="PF12890"/>
    </source>
</evidence>
<dbReference type="GO" id="GO:0004151">
    <property type="term" value="F:dihydroorotase activity"/>
    <property type="evidence" value="ECO:0007669"/>
    <property type="project" value="UniProtKB-UniRule"/>
</dbReference>
<dbReference type="UniPathway" id="UPA00070">
    <property type="reaction ID" value="UER00117"/>
</dbReference>
<name>A0A1M6DP26_9FIRM</name>
<comment type="cofactor">
    <cofactor evidence="6">
        <name>Zn(2+)</name>
        <dbReference type="ChEBI" id="CHEBI:29105"/>
    </cofactor>
    <text evidence="6">Binds 2 Zn(2+) ions per subunit.</text>
</comment>
<dbReference type="InterPro" id="IPR050138">
    <property type="entry name" value="DHOase/Allantoinase_Hydrolase"/>
</dbReference>
<dbReference type="InterPro" id="IPR024403">
    <property type="entry name" value="DHOase_cat"/>
</dbReference>
<keyword evidence="5 6" id="KW-0665">Pyrimidine biosynthesis</keyword>
<dbReference type="Gene3D" id="3.20.20.140">
    <property type="entry name" value="Metal-dependent hydrolases"/>
    <property type="match status" value="1"/>
</dbReference>
<dbReference type="GO" id="GO:0005737">
    <property type="term" value="C:cytoplasm"/>
    <property type="evidence" value="ECO:0007669"/>
    <property type="project" value="TreeGrafter"/>
</dbReference>
<keyword evidence="6" id="KW-0862">Zinc</keyword>
<evidence type="ECO:0000256" key="6">
    <source>
        <dbReference type="HAMAP-Rule" id="MF_00220"/>
    </source>
</evidence>
<dbReference type="GO" id="GO:0006145">
    <property type="term" value="P:purine nucleobase catabolic process"/>
    <property type="evidence" value="ECO:0007669"/>
    <property type="project" value="TreeGrafter"/>
</dbReference>
<feature type="binding site" evidence="6">
    <location>
        <position position="275"/>
    </location>
    <ligand>
        <name>substrate</name>
    </ligand>
</feature>
<feature type="domain" description="Dihydroorotase catalytic" evidence="7">
    <location>
        <begin position="51"/>
        <end position="236"/>
    </location>
</feature>
<comment type="catalytic activity">
    <reaction evidence="6">
        <text>(S)-dihydroorotate + H2O = N-carbamoyl-L-aspartate + H(+)</text>
        <dbReference type="Rhea" id="RHEA:24296"/>
        <dbReference type="ChEBI" id="CHEBI:15377"/>
        <dbReference type="ChEBI" id="CHEBI:15378"/>
        <dbReference type="ChEBI" id="CHEBI:30864"/>
        <dbReference type="ChEBI" id="CHEBI:32814"/>
        <dbReference type="EC" id="3.5.2.3"/>
    </reaction>
</comment>
<evidence type="ECO:0000256" key="3">
    <source>
        <dbReference type="ARBA" id="ARBA00022723"/>
    </source>
</evidence>
<keyword evidence="3 6" id="KW-0479">Metal-binding</keyword>
<dbReference type="InterPro" id="IPR002195">
    <property type="entry name" value="Dihydroorotase_CS"/>
</dbReference>
<dbReference type="GO" id="GO:0044205">
    <property type="term" value="P:'de novo' UMP biosynthetic process"/>
    <property type="evidence" value="ECO:0007669"/>
    <property type="project" value="UniProtKB-UniRule"/>
</dbReference>
<comment type="pathway">
    <text evidence="6">Pyrimidine metabolism; UMP biosynthesis via de novo pathway; (S)-dihydroorotate from bicarbonate: step 3/3.</text>
</comment>
<comment type="similarity">
    <text evidence="2 6">Belongs to the metallo-dependent hydrolases superfamily. DHOase family. Class I DHOase subfamily.</text>
</comment>
<dbReference type="InterPro" id="IPR032466">
    <property type="entry name" value="Metal_Hydrolase"/>
</dbReference>
<dbReference type="SUPFAM" id="SSF51556">
    <property type="entry name" value="Metallo-dependent hydrolases"/>
    <property type="match status" value="1"/>
</dbReference>
<feature type="binding site" evidence="6">
    <location>
        <begin position="61"/>
        <end position="63"/>
    </location>
    <ligand>
        <name>substrate</name>
    </ligand>
</feature>
<evidence type="ECO:0000256" key="5">
    <source>
        <dbReference type="ARBA" id="ARBA00022975"/>
    </source>
</evidence>
<dbReference type="Gene3D" id="2.30.40.10">
    <property type="entry name" value="Urease, subunit C, domain 1"/>
    <property type="match status" value="1"/>
</dbReference>
<dbReference type="SUPFAM" id="SSF51338">
    <property type="entry name" value="Composite domain of metallo-dependent hydrolases"/>
    <property type="match status" value="1"/>
</dbReference>
<feature type="binding site" evidence="6">
    <location>
        <position position="230"/>
    </location>
    <ligand>
        <name>Zn(2+)</name>
        <dbReference type="ChEBI" id="CHEBI:29105"/>
        <label>2</label>
    </ligand>
</feature>
<dbReference type="PANTHER" id="PTHR43668">
    <property type="entry name" value="ALLANTOINASE"/>
    <property type="match status" value="1"/>
</dbReference>
<dbReference type="NCBIfam" id="TIGR00857">
    <property type="entry name" value="pyrC_multi"/>
    <property type="match status" value="1"/>
</dbReference>
<dbReference type="CDD" id="cd01317">
    <property type="entry name" value="DHOase_IIa"/>
    <property type="match status" value="1"/>
</dbReference>
<dbReference type="GO" id="GO:0008270">
    <property type="term" value="F:zinc ion binding"/>
    <property type="evidence" value="ECO:0007669"/>
    <property type="project" value="UniProtKB-UniRule"/>
</dbReference>
<dbReference type="Proteomes" id="UP000184442">
    <property type="component" value="Unassembled WGS sequence"/>
</dbReference>
<feature type="binding site" evidence="6">
    <location>
        <position position="61"/>
    </location>
    <ligand>
        <name>Zn(2+)</name>
        <dbReference type="ChEBI" id="CHEBI:29105"/>
        <label>1</label>
    </ligand>
</feature>
<dbReference type="EC" id="3.5.2.3" evidence="6"/>